<comment type="caution">
    <text evidence="2">The sequence shown here is derived from an EMBL/GenBank/DDBJ whole genome shotgun (WGS) entry which is preliminary data.</text>
</comment>
<evidence type="ECO:0000256" key="1">
    <source>
        <dbReference type="SAM" id="MobiDB-lite"/>
    </source>
</evidence>
<dbReference type="EMBL" id="LRGB01007903">
    <property type="protein sequence ID" value="KZS00999.1"/>
    <property type="molecule type" value="Genomic_DNA"/>
</dbReference>
<name>A0A164I8N0_9CRUS</name>
<sequence length="143" mass="16242">MEGVFIWNPLESEQQPRRLSEDTDLQTLAFSSDGRFLVAVGIKKLMIWSVEDWVQIYKVKRFMDFGPTKISFFTTKSTNLYENKLIVNYGGITVCSILLEFAFEESNISDSAIEISTKTDDEDDDEVVDANREDVSPPKGSVL</sequence>
<evidence type="ECO:0000313" key="2">
    <source>
        <dbReference type="EMBL" id="KZS00999.1"/>
    </source>
</evidence>
<proteinExistence type="predicted"/>
<dbReference type="Proteomes" id="UP000076858">
    <property type="component" value="Unassembled WGS sequence"/>
</dbReference>
<dbReference type="InterPro" id="IPR036322">
    <property type="entry name" value="WD40_repeat_dom_sf"/>
</dbReference>
<keyword evidence="3" id="KW-1185">Reference proteome</keyword>
<evidence type="ECO:0000313" key="3">
    <source>
        <dbReference type="Proteomes" id="UP000076858"/>
    </source>
</evidence>
<dbReference type="OrthoDB" id="432970at2759"/>
<feature type="region of interest" description="Disordered" evidence="1">
    <location>
        <begin position="114"/>
        <end position="143"/>
    </location>
</feature>
<gene>
    <name evidence="2" type="ORF">APZ42_002481</name>
</gene>
<accession>A0A164I8N0</accession>
<reference evidence="2 3" key="1">
    <citation type="submission" date="2016-03" db="EMBL/GenBank/DDBJ databases">
        <title>EvidentialGene: Evidence-directed Construction of Genes on Genomes.</title>
        <authorList>
            <person name="Gilbert D.G."/>
            <person name="Choi J.-H."/>
            <person name="Mockaitis K."/>
            <person name="Colbourne J."/>
            <person name="Pfrender M."/>
        </authorList>
    </citation>
    <scope>NUCLEOTIDE SEQUENCE [LARGE SCALE GENOMIC DNA]</scope>
    <source>
        <strain evidence="2 3">Xinb3</strain>
        <tissue evidence="2">Complete organism</tissue>
    </source>
</reference>
<dbReference type="SUPFAM" id="SSF50978">
    <property type="entry name" value="WD40 repeat-like"/>
    <property type="match status" value="1"/>
</dbReference>
<dbReference type="AlphaFoldDB" id="A0A164I8N0"/>
<organism evidence="2 3">
    <name type="scientific">Daphnia magna</name>
    <dbReference type="NCBI Taxonomy" id="35525"/>
    <lineage>
        <taxon>Eukaryota</taxon>
        <taxon>Metazoa</taxon>
        <taxon>Ecdysozoa</taxon>
        <taxon>Arthropoda</taxon>
        <taxon>Crustacea</taxon>
        <taxon>Branchiopoda</taxon>
        <taxon>Diplostraca</taxon>
        <taxon>Cladocera</taxon>
        <taxon>Anomopoda</taxon>
        <taxon>Daphniidae</taxon>
        <taxon>Daphnia</taxon>
    </lineage>
</organism>
<protein>
    <submittedName>
        <fullName evidence="2">Uncharacterized protein</fullName>
    </submittedName>
</protein>